<dbReference type="GO" id="GO:0006171">
    <property type="term" value="P:cAMP biosynthetic process"/>
    <property type="evidence" value="ECO:0007669"/>
    <property type="project" value="TreeGrafter"/>
</dbReference>
<feature type="transmembrane region" description="Helical" evidence="1">
    <location>
        <begin position="412"/>
        <end position="431"/>
    </location>
</feature>
<dbReference type="GO" id="GO:0004016">
    <property type="term" value="F:adenylate cyclase activity"/>
    <property type="evidence" value="ECO:0007669"/>
    <property type="project" value="UniProtKB-ARBA"/>
</dbReference>
<dbReference type="SUPFAM" id="SSF55073">
    <property type="entry name" value="Nucleotide cyclase"/>
    <property type="match status" value="1"/>
</dbReference>
<feature type="transmembrane region" description="Helical" evidence="1">
    <location>
        <begin position="466"/>
        <end position="487"/>
    </location>
</feature>
<evidence type="ECO:0000259" key="2">
    <source>
        <dbReference type="PROSITE" id="PS50125"/>
    </source>
</evidence>
<feature type="domain" description="Guanylate cyclase" evidence="2">
    <location>
        <begin position="529"/>
        <end position="662"/>
    </location>
</feature>
<feature type="transmembrane region" description="Helical" evidence="1">
    <location>
        <begin position="438"/>
        <end position="460"/>
    </location>
</feature>
<evidence type="ECO:0000313" key="3">
    <source>
        <dbReference type="EMBL" id="PIE34215.1"/>
    </source>
</evidence>
<comment type="caution">
    <text evidence="3">The sequence shown here is derived from an EMBL/GenBank/DDBJ whole genome shotgun (WGS) entry which is preliminary data.</text>
</comment>
<evidence type="ECO:0000313" key="4">
    <source>
        <dbReference type="Proteomes" id="UP000230821"/>
    </source>
</evidence>
<dbReference type="CDD" id="cd07302">
    <property type="entry name" value="CHD"/>
    <property type="match status" value="1"/>
</dbReference>
<dbReference type="Pfam" id="PF00211">
    <property type="entry name" value="Guanylate_cyc"/>
    <property type="match status" value="1"/>
</dbReference>
<sequence>MKHSFQNKYAISIGLSLFAFLIITVLGLVFPQFFQEWEEKTLDYRFRLREDSEVSPYITHIGIDDISLDEIGGWPWDRSIHARMIDLLGLLGTSVIGLDIIFPRASSPESDRDLILAVQRNCRTILAAPFQLVDHPCFTPQEYQKFLERYPAIHPILSPFEQIDEQSGHTCIDFDSLSDEQAEQLGDEAYLELVMHDPFVYTGENDRQRVEKMLQRFQYPFTLQKPGMLWYANRAAAPMQGLSQAAQGLGHISATPDSDGVFRRIPLVVEVQGQFIPSLSLAAVLAYLDVSPEHVVMVPGEFIELREARYPKAQSRVNIRIPVDDRLQIRVNYPSQYTSHSFSDILAVENNSALMEAREADFRDRICTIGYISTGTGDIGPTPIETNYPLAFIHSAVMNTILTQRFLHETSWGSNVAITLLLLFFISMIFPRLSPLRFTLAMLSSTLGYIVFTTVLFNWTGIILKLVQPVLSSLLLAYALIIVYWYATEERERKHLRSAFKTYVSKQMLGQILENPKSLALTGQRKEITIMFSDVRQFSTLSDKIEPEAIHRLLNMYFSQMTRIAFEYDGFVDKFIGDGLLCFFGDPIAHPDHALRAVRAAIDMQQAVREIGPEIQKELGLDPIVIRIGINTGYVIVGNMGSADRMEYTVLGSEVNLAQRLESSATPGQVLISQNTYDHICQEIETLDKGEIKVKGFDRPIKVYEIELPFE</sequence>
<evidence type="ECO:0000256" key="1">
    <source>
        <dbReference type="SAM" id="Phobius"/>
    </source>
</evidence>
<dbReference type="SMART" id="SM01080">
    <property type="entry name" value="CHASE2"/>
    <property type="match status" value="1"/>
</dbReference>
<proteinExistence type="predicted"/>
<gene>
    <name evidence="3" type="ORF">CSA56_08775</name>
</gene>
<dbReference type="InterPro" id="IPR029787">
    <property type="entry name" value="Nucleotide_cyclase"/>
</dbReference>
<feature type="transmembrane region" description="Helical" evidence="1">
    <location>
        <begin position="9"/>
        <end position="30"/>
    </location>
</feature>
<dbReference type="PROSITE" id="PS50125">
    <property type="entry name" value="GUANYLATE_CYCLASE_2"/>
    <property type="match status" value="1"/>
</dbReference>
<dbReference type="PANTHER" id="PTHR43081:SF1">
    <property type="entry name" value="ADENYLATE CYCLASE, TERMINAL-DIFFERENTIATION SPECIFIC"/>
    <property type="match status" value="1"/>
</dbReference>
<name>A0A2G6KEZ8_9BACT</name>
<dbReference type="AlphaFoldDB" id="A0A2G6KEZ8"/>
<dbReference type="SMART" id="SM00044">
    <property type="entry name" value="CYCc"/>
    <property type="match status" value="1"/>
</dbReference>
<keyword evidence="1" id="KW-0472">Membrane</keyword>
<reference evidence="3 4" key="1">
    <citation type="submission" date="2017-10" db="EMBL/GenBank/DDBJ databases">
        <title>Novel microbial diversity and functional potential in the marine mammal oral microbiome.</title>
        <authorList>
            <person name="Dudek N.K."/>
            <person name="Sun C.L."/>
            <person name="Burstein D."/>
            <person name="Kantor R.S."/>
            <person name="Aliaga Goltsman D.S."/>
            <person name="Bik E.M."/>
            <person name="Thomas B.C."/>
            <person name="Banfield J.F."/>
            <person name="Relman D.A."/>
        </authorList>
    </citation>
    <scope>NUCLEOTIDE SEQUENCE [LARGE SCALE GENOMIC DNA]</scope>
    <source>
        <strain evidence="3">DOLJORAL78_47_16</strain>
    </source>
</reference>
<dbReference type="PANTHER" id="PTHR43081">
    <property type="entry name" value="ADENYLATE CYCLASE, TERMINAL-DIFFERENTIATION SPECIFIC-RELATED"/>
    <property type="match status" value="1"/>
</dbReference>
<accession>A0A2G6KEZ8</accession>
<keyword evidence="1" id="KW-1133">Transmembrane helix</keyword>
<protein>
    <recommendedName>
        <fullName evidence="2">Guanylate cyclase domain-containing protein</fullName>
    </recommendedName>
</protein>
<dbReference type="InterPro" id="IPR050697">
    <property type="entry name" value="Adenylyl/Guanylyl_Cyclase_3/4"/>
</dbReference>
<keyword evidence="1" id="KW-0812">Transmembrane</keyword>
<dbReference type="InterPro" id="IPR001054">
    <property type="entry name" value="A/G_cyclase"/>
</dbReference>
<dbReference type="Pfam" id="PF05226">
    <property type="entry name" value="CHASE2"/>
    <property type="match status" value="1"/>
</dbReference>
<organism evidence="3 4">
    <name type="scientific">candidate division KSB3 bacterium</name>
    <dbReference type="NCBI Taxonomy" id="2044937"/>
    <lineage>
        <taxon>Bacteria</taxon>
        <taxon>candidate division KSB3</taxon>
    </lineage>
</organism>
<dbReference type="EMBL" id="PDSK01000091">
    <property type="protein sequence ID" value="PIE34215.1"/>
    <property type="molecule type" value="Genomic_DNA"/>
</dbReference>
<dbReference type="GO" id="GO:0035556">
    <property type="term" value="P:intracellular signal transduction"/>
    <property type="evidence" value="ECO:0007669"/>
    <property type="project" value="InterPro"/>
</dbReference>
<dbReference type="Gene3D" id="3.30.70.1230">
    <property type="entry name" value="Nucleotide cyclase"/>
    <property type="match status" value="1"/>
</dbReference>
<dbReference type="InterPro" id="IPR007890">
    <property type="entry name" value="CHASE2"/>
</dbReference>
<dbReference type="Proteomes" id="UP000230821">
    <property type="component" value="Unassembled WGS sequence"/>
</dbReference>